<accession>A0A7C9H1L9</accession>
<dbReference type="RefSeq" id="WP_022099179.1">
    <property type="nucleotide sequence ID" value="NZ_DAWDOS010000014.1"/>
</dbReference>
<dbReference type="InterPro" id="IPR032834">
    <property type="entry name" value="NatK-like_C"/>
</dbReference>
<feature type="transmembrane region" description="Helical" evidence="1">
    <location>
        <begin position="189"/>
        <end position="207"/>
    </location>
</feature>
<feature type="transmembrane region" description="Helical" evidence="1">
    <location>
        <begin position="89"/>
        <end position="106"/>
    </location>
</feature>
<dbReference type="InterPro" id="IPR036890">
    <property type="entry name" value="HATPase_C_sf"/>
</dbReference>
<keyword evidence="1" id="KW-0812">Transmembrane</keyword>
<reference evidence="3 4" key="1">
    <citation type="journal article" date="2019" name="Nat. Med.">
        <title>A library of human gut bacterial isolates paired with longitudinal multiomics data enables mechanistic microbiome research.</title>
        <authorList>
            <person name="Poyet M."/>
            <person name="Groussin M."/>
            <person name="Gibbons S.M."/>
            <person name="Avila-Pacheco J."/>
            <person name="Jiang X."/>
            <person name="Kearney S.M."/>
            <person name="Perrotta A.R."/>
            <person name="Berdy B."/>
            <person name="Zhao S."/>
            <person name="Lieberman T.D."/>
            <person name="Swanson P.K."/>
            <person name="Smith M."/>
            <person name="Roesemann S."/>
            <person name="Alexander J.E."/>
            <person name="Rich S.A."/>
            <person name="Livny J."/>
            <person name="Vlamakis H."/>
            <person name="Clish C."/>
            <person name="Bullock K."/>
            <person name="Deik A."/>
            <person name="Scott J."/>
            <person name="Pierce K.A."/>
            <person name="Xavier R.J."/>
            <person name="Alm E.J."/>
        </authorList>
    </citation>
    <scope>NUCLEOTIDE SEQUENCE [LARGE SCALE GENOMIC DNA]</scope>
    <source>
        <strain evidence="3 4">BIOML-A1</strain>
    </source>
</reference>
<feature type="domain" description="Sensor histidine kinase NatK-like C-terminal" evidence="2">
    <location>
        <begin position="329"/>
        <end position="416"/>
    </location>
</feature>
<name>A0A7C9H1L9_9FIRM</name>
<dbReference type="AlphaFoldDB" id="A0A7C9H1L9"/>
<keyword evidence="1" id="KW-1133">Transmembrane helix</keyword>
<sequence>MYEAVEVFVNIFQAFAITYYLIKCLGVKEGKNRKCAYITGVIVTVLYLEIMNRIIFFESVGVLIYLVVSLAFSAVFLCGNVAQKIMYNVVMMVAIVCAAMLGAGIVGVIKGTDFLKVGQYGESSRYISLVLTQVILCIFFYMIIKFKTMNEHMDNRYMMVLSIVPVVSVIICCLIVYQENKSESIRALYTLIAVVGIITVNIINMVLMSIERKVYEHNTEEELLVEAYRQKEKDIQGIIELQERYSKYKHDEKNILSLISDLADKGEMQKIKNITQKYTGEQSVEKEVICSSNVVLNYLLNRKILQCEELRIEKTCIVLGNVEESIADIDMYVILENLIDNAMEASLKTDKPEIYVMICRTEDTLSFNIGNSVMNGIKEINTDTQTTKEDSRKHGYGLKNIKDVVDKYNGEISYEMRRPDYIMCRVELSLGK</sequence>
<dbReference type="SUPFAM" id="SSF55874">
    <property type="entry name" value="ATPase domain of HSP90 chaperone/DNA topoisomerase II/histidine kinase"/>
    <property type="match status" value="1"/>
</dbReference>
<evidence type="ECO:0000256" key="1">
    <source>
        <dbReference type="SAM" id="Phobius"/>
    </source>
</evidence>
<evidence type="ECO:0000313" key="4">
    <source>
        <dbReference type="Proteomes" id="UP000481964"/>
    </source>
</evidence>
<dbReference type="PANTHER" id="PTHR40448:SF1">
    <property type="entry name" value="TWO-COMPONENT SENSOR HISTIDINE KINASE"/>
    <property type="match status" value="1"/>
</dbReference>
<dbReference type="Gene3D" id="3.30.565.10">
    <property type="entry name" value="Histidine kinase-like ATPase, C-terminal domain"/>
    <property type="match status" value="1"/>
</dbReference>
<comment type="caution">
    <text evidence="3">The sequence shown here is derived from an EMBL/GenBank/DDBJ whole genome shotgun (WGS) entry which is preliminary data.</text>
</comment>
<gene>
    <name evidence="3" type="ORF">GKE48_01835</name>
</gene>
<evidence type="ECO:0000313" key="3">
    <source>
        <dbReference type="EMBL" id="MSC56199.1"/>
    </source>
</evidence>
<keyword evidence="1" id="KW-0472">Membrane</keyword>
<dbReference type="Pfam" id="PF14501">
    <property type="entry name" value="HATPase_c_5"/>
    <property type="match status" value="1"/>
</dbReference>
<dbReference type="PANTHER" id="PTHR40448">
    <property type="entry name" value="TWO-COMPONENT SENSOR HISTIDINE KINASE"/>
    <property type="match status" value="1"/>
</dbReference>
<evidence type="ECO:0000259" key="2">
    <source>
        <dbReference type="Pfam" id="PF14501"/>
    </source>
</evidence>
<dbReference type="Proteomes" id="UP000481964">
    <property type="component" value="Unassembled WGS sequence"/>
</dbReference>
<feature type="transmembrane region" description="Helical" evidence="1">
    <location>
        <begin position="156"/>
        <end position="177"/>
    </location>
</feature>
<dbReference type="EMBL" id="WKRD01000001">
    <property type="protein sequence ID" value="MSC56199.1"/>
    <property type="molecule type" value="Genomic_DNA"/>
</dbReference>
<proteinExistence type="predicted"/>
<organism evidence="3 4">
    <name type="scientific">Lachnospira eligens</name>
    <dbReference type="NCBI Taxonomy" id="39485"/>
    <lineage>
        <taxon>Bacteria</taxon>
        <taxon>Bacillati</taxon>
        <taxon>Bacillota</taxon>
        <taxon>Clostridia</taxon>
        <taxon>Lachnospirales</taxon>
        <taxon>Lachnospiraceae</taxon>
        <taxon>Lachnospira</taxon>
    </lineage>
</organism>
<protein>
    <submittedName>
        <fullName evidence="3">GHKL domain-containing protein</fullName>
    </submittedName>
</protein>
<dbReference type="GO" id="GO:0042802">
    <property type="term" value="F:identical protein binding"/>
    <property type="evidence" value="ECO:0007669"/>
    <property type="project" value="TreeGrafter"/>
</dbReference>
<feature type="transmembrane region" description="Helical" evidence="1">
    <location>
        <begin position="34"/>
        <end position="56"/>
    </location>
</feature>
<feature type="transmembrane region" description="Helical" evidence="1">
    <location>
        <begin position="6"/>
        <end position="22"/>
    </location>
</feature>
<feature type="transmembrane region" description="Helical" evidence="1">
    <location>
        <begin position="126"/>
        <end position="144"/>
    </location>
</feature>
<feature type="transmembrane region" description="Helical" evidence="1">
    <location>
        <begin position="62"/>
        <end position="82"/>
    </location>
</feature>